<dbReference type="PANTHER" id="PTHR44757:SF2">
    <property type="entry name" value="BIOFILM ARCHITECTURE MAINTENANCE PROTEIN MBAA"/>
    <property type="match status" value="1"/>
</dbReference>
<protein>
    <submittedName>
        <fullName evidence="5">PAS domain-containing protein</fullName>
    </submittedName>
</protein>
<dbReference type="SMART" id="SM00086">
    <property type="entry name" value="PAC"/>
    <property type="match status" value="4"/>
</dbReference>
<dbReference type="Gene3D" id="3.30.450.20">
    <property type="entry name" value="PAS domain"/>
    <property type="match status" value="5"/>
</dbReference>
<keyword evidence="8" id="KW-1185">Reference proteome</keyword>
<dbReference type="SMART" id="SM00091">
    <property type="entry name" value="PAS"/>
    <property type="match status" value="5"/>
</dbReference>
<feature type="domain" description="PAC" evidence="4">
    <location>
        <begin position="217"/>
        <end position="273"/>
    </location>
</feature>
<gene>
    <name evidence="5" type="ORF">BRM9_1049</name>
    <name evidence="6" type="ORF">MB9_1294</name>
</gene>
<dbReference type="InterPro" id="IPR052155">
    <property type="entry name" value="Biofilm_reg_signaling"/>
</dbReference>
<feature type="domain" description="PAC" evidence="4">
    <location>
        <begin position="469"/>
        <end position="521"/>
    </location>
</feature>
<name>A0A089ZFU1_METFO</name>
<dbReference type="PANTHER" id="PTHR44757">
    <property type="entry name" value="DIGUANYLATE CYCLASE DGCP"/>
    <property type="match status" value="1"/>
</dbReference>
<dbReference type="GO" id="GO:0000160">
    <property type="term" value="P:phosphorelay signal transduction system"/>
    <property type="evidence" value="ECO:0007669"/>
    <property type="project" value="InterPro"/>
</dbReference>
<dbReference type="OrthoDB" id="8127at2157"/>
<evidence type="ECO:0000256" key="1">
    <source>
        <dbReference type="PROSITE-ProRule" id="PRU00169"/>
    </source>
</evidence>
<dbReference type="InterPro" id="IPR011006">
    <property type="entry name" value="CheY-like_superfamily"/>
</dbReference>
<dbReference type="InterPro" id="IPR000014">
    <property type="entry name" value="PAS"/>
</dbReference>
<dbReference type="SUPFAM" id="SSF55785">
    <property type="entry name" value="PYP-like sensor domain (PAS domain)"/>
    <property type="match status" value="5"/>
</dbReference>
<dbReference type="InterPro" id="IPR001789">
    <property type="entry name" value="Sig_transdc_resp-reg_receiver"/>
</dbReference>
<dbReference type="InterPro" id="IPR001610">
    <property type="entry name" value="PAC"/>
</dbReference>
<dbReference type="SUPFAM" id="SSF52172">
    <property type="entry name" value="CheY-like"/>
    <property type="match status" value="1"/>
</dbReference>
<dbReference type="Proteomes" id="UP000062768">
    <property type="component" value="Chromosome I"/>
</dbReference>
<dbReference type="KEGG" id="mfc:BRM9_1049"/>
<dbReference type="InterPro" id="IPR013655">
    <property type="entry name" value="PAS_fold_3"/>
</dbReference>
<dbReference type="RefSeq" id="WP_048085057.1">
    <property type="nucleotide sequence ID" value="NZ_CP006933.1"/>
</dbReference>
<feature type="domain" description="PAS" evidence="3">
    <location>
        <begin position="522"/>
        <end position="592"/>
    </location>
</feature>
<sequence length="774" mass="89386">MPEPILILAMTDDSETGKIIQTLAHSNHPLITVFNWKNQGWEKLHCENSKVKTEDNPVYPESIDPVSLDLVIMDEKLQDNIQLHTILEKIKESDIPVIFITSNSNNTLEGIQINQKEIYLSRPFEPRELILTMQTAFYKKNVERALHESENKYRILIENADDPIAIVDYQGKFTLVNKSAAIFFSCEEEKFQGKTMWELFPPEIADLQMKNIKKVIDTGEGRIFENKSIIRGKEYFFSTNIQPMPLKNGEVGSVQLIARDITPMKMVENALKKSEEKFREVFNNANDGISLHLIEEDGSPGKFYEVNDVVCQRLGYCKEELLEMGPLDVITPETNEKLYEVMRTINSKGKATFEAIQVTKEGGLLTTEISNHVFTLQGREMIMAISRDITERKKTERQILRILAGIEGAGDAISIAMPDGANFYQNRAFNELFGYSVEELNIPLGPVKLFADLELGRYIYQTIMNGNRWDGELEMVTESGRIFPAYMQANAIKDNKNRIIGLICVLNDITERKRVEYALKTSEEKFRNLAQTAMDAIIIIDGEERIIFSNNSLERIFDYRAEEIMGQYIDTLIPQRYMEEFQVKLDFFHQDDLGVGNIFESFGMRKDGSEFPLEMSLNTWEAEGNVYTTFIIRDITQRKLDEFKLKMREDIFQLMSQNIDEVFWIIDPLTGQILYMSQSYHKIWGRSISNLYQNPRSWIESIHPRDQEKFISYIFGKNGKTTSHREGIECSVIRPDGEKRRIKVRAYPVINQNKEIYRRIGIATDISDWTPDSG</sequence>
<organism evidence="5 7">
    <name type="scientific">Methanobacterium formicicum</name>
    <dbReference type="NCBI Taxonomy" id="2162"/>
    <lineage>
        <taxon>Archaea</taxon>
        <taxon>Methanobacteriati</taxon>
        <taxon>Methanobacteriota</taxon>
        <taxon>Methanomada group</taxon>
        <taxon>Methanobacteria</taxon>
        <taxon>Methanobacteriales</taxon>
        <taxon>Methanobacteriaceae</taxon>
        <taxon>Methanobacterium</taxon>
    </lineage>
</organism>
<dbReference type="CDD" id="cd00130">
    <property type="entry name" value="PAS"/>
    <property type="match status" value="5"/>
</dbReference>
<dbReference type="InterPro" id="IPR013656">
    <property type="entry name" value="PAS_4"/>
</dbReference>
<dbReference type="EMBL" id="LN734822">
    <property type="protein sequence ID" value="CEL24932.1"/>
    <property type="molecule type" value="Genomic_DNA"/>
</dbReference>
<proteinExistence type="predicted"/>
<feature type="domain" description="Response regulatory" evidence="2">
    <location>
        <begin position="6"/>
        <end position="137"/>
    </location>
</feature>
<dbReference type="Gene3D" id="3.40.50.2300">
    <property type="match status" value="1"/>
</dbReference>
<dbReference type="AlphaFoldDB" id="A0A089ZFU1"/>
<dbReference type="STRING" id="2162.BRM9_1049"/>
<dbReference type="GeneID" id="26739540"/>
<evidence type="ECO:0000259" key="2">
    <source>
        <dbReference type="PROSITE" id="PS50110"/>
    </source>
</evidence>
<dbReference type="Pfam" id="PF13426">
    <property type="entry name" value="PAS_9"/>
    <property type="match status" value="3"/>
</dbReference>
<evidence type="ECO:0000259" key="3">
    <source>
        <dbReference type="PROSITE" id="PS50112"/>
    </source>
</evidence>
<feature type="domain" description="PAS" evidence="3">
    <location>
        <begin position="395"/>
        <end position="440"/>
    </location>
</feature>
<dbReference type="InterPro" id="IPR035965">
    <property type="entry name" value="PAS-like_dom_sf"/>
</dbReference>
<evidence type="ECO:0000313" key="7">
    <source>
        <dbReference type="Proteomes" id="UP000029661"/>
    </source>
</evidence>
<dbReference type="PROSITE" id="PS50112">
    <property type="entry name" value="PAS"/>
    <property type="match status" value="4"/>
</dbReference>
<reference evidence="5" key="1">
    <citation type="submission" date="2013-12" db="EMBL/GenBank/DDBJ databases">
        <title>The complete genome sequence of Methanobacterium sp. BRM9.</title>
        <authorList>
            <consortium name="Pastoral Greenhouse Gas Research Consortium"/>
            <person name="Kelly W.J."/>
            <person name="Leahy S.C."/>
            <person name="Perry R."/>
            <person name="Li D."/>
            <person name="Altermann E."/>
            <person name="Lambie S.C."/>
            <person name="Attwood G.T."/>
        </authorList>
    </citation>
    <scope>NUCLEOTIDE SEQUENCE [LARGE SCALE GENOMIC DNA]</scope>
    <source>
        <strain evidence="5">BRM9</strain>
    </source>
</reference>
<feature type="domain" description="PAS" evidence="3">
    <location>
        <begin position="149"/>
        <end position="219"/>
    </location>
</feature>
<dbReference type="Pfam" id="PF08448">
    <property type="entry name" value="PAS_4"/>
    <property type="match status" value="1"/>
</dbReference>
<feature type="modified residue" description="4-aspartylphosphate" evidence="1">
    <location>
        <position position="74"/>
    </location>
</feature>
<feature type="domain" description="PAS" evidence="3">
    <location>
        <begin position="274"/>
        <end position="349"/>
    </location>
</feature>
<dbReference type="NCBIfam" id="TIGR00229">
    <property type="entry name" value="sensory_box"/>
    <property type="match status" value="5"/>
</dbReference>
<dbReference type="PROSITE" id="PS50110">
    <property type="entry name" value="RESPONSE_REGULATORY"/>
    <property type="match status" value="1"/>
</dbReference>
<keyword evidence="1" id="KW-0597">Phosphoprotein</keyword>
<dbReference type="InterPro" id="IPR000700">
    <property type="entry name" value="PAS-assoc_C"/>
</dbReference>
<dbReference type="EMBL" id="CP006933">
    <property type="protein sequence ID" value="AIS31865.1"/>
    <property type="molecule type" value="Genomic_DNA"/>
</dbReference>
<dbReference type="Proteomes" id="UP000029661">
    <property type="component" value="Chromosome"/>
</dbReference>
<evidence type="ECO:0000313" key="5">
    <source>
        <dbReference type="EMBL" id="AIS31865.1"/>
    </source>
</evidence>
<reference evidence="6" key="2">
    <citation type="submission" date="2014-09" db="EMBL/GenBank/DDBJ databases">
        <authorList>
            <person name="Bishop-Lilly K.A."/>
            <person name="Broomall S.M."/>
            <person name="Chain P.S."/>
            <person name="Chertkov O."/>
            <person name="Coyne S.R."/>
            <person name="Daligault H.E."/>
            <person name="Davenport K.W."/>
            <person name="Erkkila T."/>
            <person name="Frey K.G."/>
            <person name="Gibbons H.S."/>
            <person name="Gu W."/>
            <person name="Jaissle J."/>
            <person name="Johnson S.L."/>
            <person name="Koroleva G.I."/>
            <person name="Ladner J.T."/>
            <person name="Lo C.-C."/>
            <person name="Minogue T.D."/>
            <person name="Munk C."/>
            <person name="Palacios G.F."/>
            <person name="Redden C.L."/>
            <person name="Rosenzweig C.N."/>
            <person name="Scholz M.B."/>
            <person name="Teshima H."/>
            <person name="Xu Y."/>
        </authorList>
    </citation>
    <scope>NUCLEOTIDE SEQUENCE</scope>
    <source>
        <strain evidence="6">Mb9</strain>
    </source>
</reference>
<feature type="domain" description="PAC" evidence="4">
    <location>
        <begin position="726"/>
        <end position="774"/>
    </location>
</feature>
<accession>A0A089ZFU1</accession>
<evidence type="ECO:0000259" key="4">
    <source>
        <dbReference type="PROSITE" id="PS50113"/>
    </source>
</evidence>
<dbReference type="Pfam" id="PF08447">
    <property type="entry name" value="PAS_3"/>
    <property type="match status" value="1"/>
</dbReference>
<evidence type="ECO:0000313" key="8">
    <source>
        <dbReference type="Proteomes" id="UP000062768"/>
    </source>
</evidence>
<dbReference type="PROSITE" id="PS50113">
    <property type="entry name" value="PAC"/>
    <property type="match status" value="3"/>
</dbReference>
<dbReference type="PATRIC" id="fig|2162.10.peg.1353"/>
<evidence type="ECO:0000313" key="6">
    <source>
        <dbReference type="EMBL" id="CEL24932.1"/>
    </source>
</evidence>